<organism evidence="1 2">
    <name type="scientific">Stephania japonica</name>
    <dbReference type="NCBI Taxonomy" id="461633"/>
    <lineage>
        <taxon>Eukaryota</taxon>
        <taxon>Viridiplantae</taxon>
        <taxon>Streptophyta</taxon>
        <taxon>Embryophyta</taxon>
        <taxon>Tracheophyta</taxon>
        <taxon>Spermatophyta</taxon>
        <taxon>Magnoliopsida</taxon>
        <taxon>Ranunculales</taxon>
        <taxon>Menispermaceae</taxon>
        <taxon>Menispermoideae</taxon>
        <taxon>Cissampelideae</taxon>
        <taxon>Stephania</taxon>
    </lineage>
</organism>
<evidence type="ECO:0000313" key="2">
    <source>
        <dbReference type="Proteomes" id="UP001417504"/>
    </source>
</evidence>
<keyword evidence="2" id="KW-1185">Reference proteome</keyword>
<proteinExistence type="predicted"/>
<dbReference type="EMBL" id="JBBNAE010000003">
    <property type="protein sequence ID" value="KAK9137421.1"/>
    <property type="molecule type" value="Genomic_DNA"/>
</dbReference>
<accession>A0AAP0JNP7</accession>
<evidence type="ECO:0000313" key="1">
    <source>
        <dbReference type="EMBL" id="KAK9137421.1"/>
    </source>
</evidence>
<protein>
    <submittedName>
        <fullName evidence="1">Uncharacterized protein</fullName>
    </submittedName>
</protein>
<dbReference type="AlphaFoldDB" id="A0AAP0JNP7"/>
<gene>
    <name evidence="1" type="ORF">Sjap_008015</name>
</gene>
<comment type="caution">
    <text evidence="1">The sequence shown here is derived from an EMBL/GenBank/DDBJ whole genome shotgun (WGS) entry which is preliminary data.</text>
</comment>
<reference evidence="1 2" key="1">
    <citation type="submission" date="2024-01" db="EMBL/GenBank/DDBJ databases">
        <title>Genome assemblies of Stephania.</title>
        <authorList>
            <person name="Yang L."/>
        </authorList>
    </citation>
    <scope>NUCLEOTIDE SEQUENCE [LARGE SCALE GENOMIC DNA]</scope>
    <source>
        <strain evidence="1">QJT</strain>
        <tissue evidence="1">Leaf</tissue>
    </source>
</reference>
<name>A0AAP0JNP7_9MAGN</name>
<sequence>MEPIIDLNKPMEATIDLDSDHEGNYDCGSAKAMESTEIMGPTEDSCQAISVEDAFSVLGMLCLTSPLKH</sequence>
<dbReference type="Proteomes" id="UP001417504">
    <property type="component" value="Unassembled WGS sequence"/>
</dbReference>